<keyword evidence="3" id="KW-1185">Reference proteome</keyword>
<proteinExistence type="predicted"/>
<dbReference type="EMBL" id="CAUOFW020005281">
    <property type="protein sequence ID" value="CAK9169411.1"/>
    <property type="molecule type" value="Genomic_DNA"/>
</dbReference>
<comment type="caution">
    <text evidence="2">The sequence shown here is derived from an EMBL/GenBank/DDBJ whole genome shotgun (WGS) entry which is preliminary data.</text>
</comment>
<sequence>MPMNKESTPPPKIGKIGPYTVFVTPPATPKPTQLVSESLEKTIPPPLVQLPKTTVSPLRPPTQSPVKTVSQPPPPVQAPPQQFNKSADVRSPSTFGFFWNAVSKVQNAHSSLDEYVAHWFGLNQSKYQWALDDYYQSNGSTQVDAIGKDVSSKMQRDLCEARTPAKSASEYAISTCNILNNTIAYRCTKMSIFTDWDLAVSIFMLFCCGG</sequence>
<name>A0ABC8TNJ4_9AQUA</name>
<gene>
    <name evidence="2" type="ORF">ILEXP_LOCUS38855</name>
</gene>
<accession>A0ABC8TNJ4</accession>
<protein>
    <submittedName>
        <fullName evidence="2">Uncharacterized protein</fullName>
    </submittedName>
</protein>
<evidence type="ECO:0000313" key="2">
    <source>
        <dbReference type="EMBL" id="CAK9169411.1"/>
    </source>
</evidence>
<dbReference type="Proteomes" id="UP001642360">
    <property type="component" value="Unassembled WGS sequence"/>
</dbReference>
<organism evidence="2 3">
    <name type="scientific">Ilex paraguariensis</name>
    <name type="common">yerba mate</name>
    <dbReference type="NCBI Taxonomy" id="185542"/>
    <lineage>
        <taxon>Eukaryota</taxon>
        <taxon>Viridiplantae</taxon>
        <taxon>Streptophyta</taxon>
        <taxon>Embryophyta</taxon>
        <taxon>Tracheophyta</taxon>
        <taxon>Spermatophyta</taxon>
        <taxon>Magnoliopsida</taxon>
        <taxon>eudicotyledons</taxon>
        <taxon>Gunneridae</taxon>
        <taxon>Pentapetalae</taxon>
        <taxon>asterids</taxon>
        <taxon>campanulids</taxon>
        <taxon>Aquifoliales</taxon>
        <taxon>Aquifoliaceae</taxon>
        <taxon>Ilex</taxon>
    </lineage>
</organism>
<dbReference type="AlphaFoldDB" id="A0ABC8TNJ4"/>
<dbReference type="PANTHER" id="PTHR37376:SF1">
    <property type="entry name" value="EXPRESSED PROTEIN"/>
    <property type="match status" value="1"/>
</dbReference>
<evidence type="ECO:0000313" key="3">
    <source>
        <dbReference type="Proteomes" id="UP001642360"/>
    </source>
</evidence>
<feature type="region of interest" description="Disordered" evidence="1">
    <location>
        <begin position="42"/>
        <end position="85"/>
    </location>
</feature>
<reference evidence="2 3" key="1">
    <citation type="submission" date="2024-02" db="EMBL/GenBank/DDBJ databases">
        <authorList>
            <person name="Vignale AGUSTIN F."/>
            <person name="Sosa J E."/>
            <person name="Modenutti C."/>
        </authorList>
    </citation>
    <scope>NUCLEOTIDE SEQUENCE [LARGE SCALE GENOMIC DNA]</scope>
</reference>
<dbReference type="PANTHER" id="PTHR37376">
    <property type="entry name" value="EXPRESSED PROTEIN"/>
    <property type="match status" value="1"/>
</dbReference>
<evidence type="ECO:0000256" key="1">
    <source>
        <dbReference type="SAM" id="MobiDB-lite"/>
    </source>
</evidence>
<feature type="region of interest" description="Disordered" evidence="1">
    <location>
        <begin position="1"/>
        <end position="20"/>
    </location>
</feature>